<dbReference type="Proteomes" id="UP000664360">
    <property type="component" value="Chromosome"/>
</dbReference>
<accession>A0ABZ2T300</accession>
<dbReference type="InterPro" id="IPR013342">
    <property type="entry name" value="Mandelate_racemase_C"/>
</dbReference>
<dbReference type="NCBIfam" id="TIGR01928">
    <property type="entry name" value="menC_lowGC_arch"/>
    <property type="match status" value="1"/>
</dbReference>
<organism evidence="8 9">
    <name type="scientific">Candidatus Enterococcus mangumiae</name>
    <dbReference type="NCBI Taxonomy" id="2230878"/>
    <lineage>
        <taxon>Bacteria</taxon>
        <taxon>Bacillati</taxon>
        <taxon>Bacillota</taxon>
        <taxon>Bacilli</taxon>
        <taxon>Lactobacillales</taxon>
        <taxon>Enterococcaceae</taxon>
        <taxon>Enterococcus</taxon>
    </lineage>
</organism>
<dbReference type="InterPro" id="IPR036849">
    <property type="entry name" value="Enolase-like_C_sf"/>
</dbReference>
<keyword evidence="4" id="KW-0456">Lyase</keyword>
<dbReference type="SFLD" id="SFLDF00009">
    <property type="entry name" value="o-succinylbenzoate_synthase"/>
    <property type="match status" value="1"/>
</dbReference>
<keyword evidence="2" id="KW-0479">Metal-binding</keyword>
<dbReference type="InterPro" id="IPR029065">
    <property type="entry name" value="Enolase_C-like"/>
</dbReference>
<dbReference type="EMBL" id="CP147250">
    <property type="protein sequence ID" value="WYJ81081.1"/>
    <property type="molecule type" value="Genomic_DNA"/>
</dbReference>
<dbReference type="PANTHER" id="PTHR48073">
    <property type="entry name" value="O-SUCCINYLBENZOATE SYNTHASE-RELATED"/>
    <property type="match status" value="1"/>
</dbReference>
<evidence type="ECO:0000256" key="5">
    <source>
        <dbReference type="ARBA" id="ARBA00029491"/>
    </source>
</evidence>
<reference evidence="8 9" key="1">
    <citation type="submission" date="2024-03" db="EMBL/GenBank/DDBJ databases">
        <title>The Genome Sequence of Enterococcus sp. DIV1094.</title>
        <authorList>
            <consortium name="The Broad Institute Genomics Platform"/>
            <consortium name="The Broad Institute Microbial Omics Core"/>
            <consortium name="The Broad Institute Genomic Center for Infectious Diseases"/>
            <person name="Earl A."/>
            <person name="Manson A."/>
            <person name="Gilmore M."/>
            <person name="Schwartman J."/>
            <person name="Shea T."/>
            <person name="Abouelleil A."/>
            <person name="Cao P."/>
            <person name="Chapman S."/>
            <person name="Cusick C."/>
            <person name="Young S."/>
            <person name="Neafsey D."/>
            <person name="Nusbaum C."/>
            <person name="Birren B."/>
        </authorList>
    </citation>
    <scope>NUCLEOTIDE SEQUENCE [LARGE SCALE GENOMIC DNA]</scope>
    <source>
        <strain evidence="8 9">DIV1094</strain>
    </source>
</reference>
<feature type="domain" description="Mandelate racemase/muconate lactonizing enzyme C-terminal" evidence="7">
    <location>
        <begin position="118"/>
        <end position="210"/>
    </location>
</feature>
<evidence type="ECO:0000256" key="2">
    <source>
        <dbReference type="ARBA" id="ARBA00022723"/>
    </source>
</evidence>
<evidence type="ECO:0000313" key="8">
    <source>
        <dbReference type="EMBL" id="WYJ81081.1"/>
    </source>
</evidence>
<dbReference type="Pfam" id="PF13378">
    <property type="entry name" value="MR_MLE_C"/>
    <property type="match status" value="1"/>
</dbReference>
<evidence type="ECO:0000313" key="9">
    <source>
        <dbReference type="Proteomes" id="UP000664360"/>
    </source>
</evidence>
<dbReference type="PANTHER" id="PTHR48073:SF5">
    <property type="entry name" value="O-SUCCINYLBENZOATE SYNTHASE"/>
    <property type="match status" value="1"/>
</dbReference>
<dbReference type="InterPro" id="IPR010197">
    <property type="entry name" value="OSBS/NAAAR"/>
</dbReference>
<dbReference type="CDD" id="cd03317">
    <property type="entry name" value="NAAAR"/>
    <property type="match status" value="1"/>
</dbReference>
<dbReference type="InterPro" id="IPR029017">
    <property type="entry name" value="Enolase-like_N"/>
</dbReference>
<dbReference type="Pfam" id="PF02746">
    <property type="entry name" value="MR_MLE_N"/>
    <property type="match status" value="1"/>
</dbReference>
<gene>
    <name evidence="8" type="ORF">DOK79_002665</name>
</gene>
<name>A0ABZ2T300_9ENTE</name>
<dbReference type="EC" id="4.2.1.113" evidence="5 6"/>
<evidence type="ECO:0000256" key="6">
    <source>
        <dbReference type="NCBIfam" id="TIGR01928"/>
    </source>
</evidence>
<dbReference type="SFLD" id="SFLDS00001">
    <property type="entry name" value="Enolase"/>
    <property type="match status" value="1"/>
</dbReference>
<dbReference type="SMART" id="SM00922">
    <property type="entry name" value="MR_MLE"/>
    <property type="match status" value="1"/>
</dbReference>
<evidence type="ECO:0000259" key="7">
    <source>
        <dbReference type="SMART" id="SM00922"/>
    </source>
</evidence>
<dbReference type="SUPFAM" id="SSF54826">
    <property type="entry name" value="Enolase N-terminal domain-like"/>
    <property type="match status" value="1"/>
</dbReference>
<dbReference type="SFLD" id="SFLDG00180">
    <property type="entry name" value="muconate_cycloisomerase"/>
    <property type="match status" value="1"/>
</dbReference>
<evidence type="ECO:0000256" key="3">
    <source>
        <dbReference type="ARBA" id="ARBA00022842"/>
    </source>
</evidence>
<keyword evidence="9" id="KW-1185">Reference proteome</keyword>
<dbReference type="SUPFAM" id="SSF51604">
    <property type="entry name" value="Enolase C-terminal domain-like"/>
    <property type="match status" value="1"/>
</dbReference>
<dbReference type="InterPro" id="IPR013341">
    <property type="entry name" value="Mandelate_racemase_N_dom"/>
</dbReference>
<keyword evidence="3" id="KW-0460">Magnesium</keyword>
<comment type="cofactor">
    <cofactor evidence="1">
        <name>a divalent metal cation</name>
        <dbReference type="ChEBI" id="CHEBI:60240"/>
    </cofactor>
</comment>
<dbReference type="Gene3D" id="3.20.20.120">
    <property type="entry name" value="Enolase-like C-terminal domain"/>
    <property type="match status" value="1"/>
</dbReference>
<evidence type="ECO:0000256" key="4">
    <source>
        <dbReference type="ARBA" id="ARBA00023239"/>
    </source>
</evidence>
<sequence length="345" mass="38981">METKAFDLLILEDELGNQGIGELVSFERADYIEETIDMSRSVIQNELIPRLFDLEFSHPAEIWSAFKHTQGNFMAKSAVETAVWDLYARRLNVPLQKIFSAERSSIPVGVSIGVHENVGDLLATAKSYVEQGYQRIKLKITPGNDLVPLQALRKEYPEIQLMADANSAYTLRDLPLFKQMDTLALAMIEQPFHPRDYVDHAMLQKQIKTAVCLDENIRTLEDVRTAHALGSCRAINLKIPRVGGITEALKIVEFCQKNELLVWLGGMFESGVGRALNLHFASQDCFTFPGDLSAFDRYFHDDIVEPKATINNGQLAVPDQPGIGVIWQEEQLLNYSYDKKTYVKK</sequence>
<proteinExistence type="predicted"/>
<dbReference type="Gene3D" id="3.30.390.10">
    <property type="entry name" value="Enolase-like, N-terminal domain"/>
    <property type="match status" value="1"/>
</dbReference>
<protein>
    <recommendedName>
        <fullName evidence="5 6">o-succinylbenzoate synthase</fullName>
        <ecNumber evidence="5 6">4.2.1.113</ecNumber>
    </recommendedName>
</protein>
<evidence type="ECO:0000256" key="1">
    <source>
        <dbReference type="ARBA" id="ARBA00001968"/>
    </source>
</evidence>